<dbReference type="PANTHER" id="PTHR46825:SF9">
    <property type="entry name" value="BETA-LACTAMASE-RELATED DOMAIN-CONTAINING PROTEIN"/>
    <property type="match status" value="1"/>
</dbReference>
<keyword evidence="3" id="KW-1185">Reference proteome</keyword>
<dbReference type="EMBL" id="QAYG01000001">
    <property type="protein sequence ID" value="PTW62715.1"/>
    <property type="molecule type" value="Genomic_DNA"/>
</dbReference>
<proteinExistence type="predicted"/>
<sequence>MNELNWKAAQAAAERAVTSWDGTSPGGAVIGFDGRDIRFQTAAGLASLATRAPFTADTVVRYASVTKHVFASFVLAHPEAISLEDPLARHLPRLQPALGDITVGRALDMSGGVPDTRECLTLIGHSIFTETKAAPLLAFHAAMRRANYPAGTEVHYSNGGYRLVEAAMQGHGLAFDDFVGTEIRDGLGLAMRAMEMWTDPLEGLAPGYWRDGEGWRVGLQGMHLSAAGSLAGSAHALALWAQALLRGEGHFEGRLSALTARRYLADGRPTDYGLGMRRQMVGGAELVGHGGSQPGYKTYFLIDPRTSSGCVIVTNRDDVNTSEIAQTVMAALLNETLPRTGSTLRPGLYVGETGGDWMEVADTSAARLDDEVALYPAGEGWVDSLSPTSHLRLRMDGEAIVGEAGHSPVRYQPVFPVREMPSDLEGEWRAPDFSACLTIRGGAVEMGAGPTRQQMPLRPLGDGRCLFTLRDGPWSRRICLNTLAPDRIELALSRARMIEYVRAS</sequence>
<dbReference type="InterPro" id="IPR012338">
    <property type="entry name" value="Beta-lactam/transpept-like"/>
</dbReference>
<dbReference type="Proteomes" id="UP000244081">
    <property type="component" value="Unassembled WGS sequence"/>
</dbReference>
<dbReference type="RefSeq" id="WP_170122013.1">
    <property type="nucleotide sequence ID" value="NZ_QAYG01000001.1"/>
</dbReference>
<gene>
    <name evidence="2" type="ORF">C8N35_101762</name>
</gene>
<dbReference type="AlphaFoldDB" id="A0A2T5VG35"/>
<reference evidence="2 3" key="1">
    <citation type="submission" date="2018-04" db="EMBL/GenBank/DDBJ databases">
        <title>Genomic Encyclopedia of Archaeal and Bacterial Type Strains, Phase II (KMG-II): from individual species to whole genera.</title>
        <authorList>
            <person name="Goeker M."/>
        </authorList>
    </citation>
    <scope>NUCLEOTIDE SEQUENCE [LARGE SCALE GENOMIC DNA]</scope>
    <source>
        <strain evidence="2 3">DSM 23382</strain>
    </source>
</reference>
<dbReference type="Gene3D" id="3.40.710.10">
    <property type="entry name" value="DD-peptidase/beta-lactamase superfamily"/>
    <property type="match status" value="1"/>
</dbReference>
<name>A0A2T5VG35_9HYPH</name>
<organism evidence="2 3">
    <name type="scientific">Breoghania corrubedonensis</name>
    <dbReference type="NCBI Taxonomy" id="665038"/>
    <lineage>
        <taxon>Bacteria</taxon>
        <taxon>Pseudomonadati</taxon>
        <taxon>Pseudomonadota</taxon>
        <taxon>Alphaproteobacteria</taxon>
        <taxon>Hyphomicrobiales</taxon>
        <taxon>Stappiaceae</taxon>
        <taxon>Breoghania</taxon>
    </lineage>
</organism>
<evidence type="ECO:0000313" key="3">
    <source>
        <dbReference type="Proteomes" id="UP000244081"/>
    </source>
</evidence>
<comment type="caution">
    <text evidence="2">The sequence shown here is derived from an EMBL/GenBank/DDBJ whole genome shotgun (WGS) entry which is preliminary data.</text>
</comment>
<dbReference type="Pfam" id="PF00144">
    <property type="entry name" value="Beta-lactamase"/>
    <property type="match status" value="1"/>
</dbReference>
<evidence type="ECO:0000259" key="1">
    <source>
        <dbReference type="Pfam" id="PF00144"/>
    </source>
</evidence>
<feature type="domain" description="Beta-lactamase-related" evidence="1">
    <location>
        <begin position="22"/>
        <end position="325"/>
    </location>
</feature>
<dbReference type="PANTHER" id="PTHR46825">
    <property type="entry name" value="D-ALANYL-D-ALANINE-CARBOXYPEPTIDASE/ENDOPEPTIDASE AMPH"/>
    <property type="match status" value="1"/>
</dbReference>
<evidence type="ECO:0000313" key="2">
    <source>
        <dbReference type="EMBL" id="PTW62715.1"/>
    </source>
</evidence>
<dbReference type="SUPFAM" id="SSF56601">
    <property type="entry name" value="beta-lactamase/transpeptidase-like"/>
    <property type="match status" value="1"/>
</dbReference>
<protein>
    <submittedName>
        <fullName evidence="2">CubicO group peptidase (Beta-lactamase class C family)</fullName>
    </submittedName>
</protein>
<dbReference type="InterPro" id="IPR001466">
    <property type="entry name" value="Beta-lactam-related"/>
</dbReference>
<dbReference type="InterPro" id="IPR050491">
    <property type="entry name" value="AmpC-like"/>
</dbReference>
<accession>A0A2T5VG35</accession>